<dbReference type="EMBL" id="JAEDAK010000001">
    <property type="protein sequence ID" value="MBH9575567.1"/>
    <property type="molecule type" value="Genomic_DNA"/>
</dbReference>
<dbReference type="InterPro" id="IPR038081">
    <property type="entry name" value="CalX-like_sf"/>
</dbReference>
<dbReference type="PRINTS" id="PR00313">
    <property type="entry name" value="CABNDNGRPT"/>
</dbReference>
<keyword evidence="2" id="KW-1185">Reference proteome</keyword>
<dbReference type="InterPro" id="IPR018511">
    <property type="entry name" value="Hemolysin-typ_Ca-bd_CS"/>
</dbReference>
<accession>A0A931NCH6</accession>
<dbReference type="PROSITE" id="PS00330">
    <property type="entry name" value="HEMOLYSIN_CALCIUM"/>
    <property type="match status" value="1"/>
</dbReference>
<protein>
    <submittedName>
        <fullName evidence="1">Uncharacterized protein</fullName>
    </submittedName>
</protein>
<gene>
    <name evidence="1" type="ORF">I7X39_01490</name>
</gene>
<name>A0A931NCH6_9BURK</name>
<evidence type="ECO:0000313" key="1">
    <source>
        <dbReference type="EMBL" id="MBH9575567.1"/>
    </source>
</evidence>
<sequence>MAAIDNFTPSAAKVIQLFAQLFRSAPTADLVAWGSYELGLPGATPASLANFLFNYPVPQSPFTAYANIASNSSFASLLVDTLSFGTGATAGVRAGWVAAIQPLMPNYASRGDFALDIVRMVNEYSGTDADLLAVKAALASRVDKAAGFALSPAGAVYDGKGFAQLLAPLQPAPDPTYALTASSAQVNEGNGISFELQTTGLAAGTSLPYTISGVSTADVAGGVLAGSLTLDANGRALLTLALVADASTEGTETLVLTVGGNLVSKSVTVNDTSLTPPPAPTYALSASLSSVNEGGTVDITLNTTQLSAGSTVAYTLQGISSADIGGAPLSGFFTLDAQGRSVVQIPLTADALTEGAETLRLVLSGGVGQIEVAVNDTSLTPPPVGTPDLVLIADNMNNSNAHPPGSPAEGEIPLNTYLTYDLLNQAGTDDVRMSVAALKASGAVAGAPLVLTNQSADRGNLPQLSNQSLYTFDLGAQTDRVDYSAETGKIVLLVTNEAAAGTQYVLVNDNGVDDAFGGATDRMDTLKNVEEVVAAAGAGVIDLTNSGQDWLIQFSRNFNTATDVDASLDRATHRVELSDLNSGQPYARSLFEYRDAGLSGSITQANALWSVVQGSDHNETLVLSSAQSPEARSSILRGGTNTVKFNELTRSIVVDVAISAWVPSSNLADDSNSSGRTVATVTPTTGDGVTPLSGNTHVLSSHTPDNGVAAGQLKLVGSQDAEDAISFNSSPAPKIFTLGQSLSGQDGASVRLASGPETSALEFSGFEFLRDNGASDDVYAIDNIFRATQGSPRLTDGAGNDHDTVRLANEALGSAAVGGAIGAVNLATLNGASPGFGVDFDVLDLSALSASGLQAMGTAGSDDELVLGRLASVSAVSLFEAVVLTRSSTDKGTALVFDLDAGALKAGSTTLFSYAGSVLSLGGLVFGSAGQASTVAPMDTGMSITVVDSTVGPGATVWGGAAADLIVGGSGDDLLRGGGGNDTLDGGLPGGTGSFAETWAFTLSGAPDAVAAAGNRITIAMTIDGTALTLTEAAVADTSYGDGNGAVLDGASADTIGVAMAGLINANLAAINAGPGNGTLTGASYDSGSDTVLLSFLAGFNTNDVVTFVLNSGAGPDGGNFALSAGVNVNGGNGGVDRFVFESNAAANGRDTILNFTVGSDKLDFSAFAGAAIAAASPALNGATGGTLAGVATTAEFIFNKAQALLSSADFATSAAAGKFVLADGARCVVFVTADPTGARGDAANTAVHIYFVENGAAAGLDDLSVVLVGTLTGPVEPTLGDLFTAST</sequence>
<dbReference type="SUPFAM" id="SSF141072">
    <property type="entry name" value="CalX-like"/>
    <property type="match status" value="1"/>
</dbReference>
<comment type="caution">
    <text evidence="1">The sequence shown here is derived from an EMBL/GenBank/DDBJ whole genome shotgun (WGS) entry which is preliminary data.</text>
</comment>
<proteinExistence type="predicted"/>
<dbReference type="Gene3D" id="2.150.10.10">
    <property type="entry name" value="Serralysin-like metalloprotease, C-terminal"/>
    <property type="match status" value="1"/>
</dbReference>
<dbReference type="InterPro" id="IPR011049">
    <property type="entry name" value="Serralysin-like_metalloprot_C"/>
</dbReference>
<dbReference type="InterPro" id="IPR001343">
    <property type="entry name" value="Hemolysn_Ca-bd"/>
</dbReference>
<dbReference type="GO" id="GO:0005509">
    <property type="term" value="F:calcium ion binding"/>
    <property type="evidence" value="ECO:0007669"/>
    <property type="project" value="InterPro"/>
</dbReference>
<dbReference type="Pfam" id="PF00353">
    <property type="entry name" value="HemolysinCabind"/>
    <property type="match status" value="1"/>
</dbReference>
<reference evidence="1" key="1">
    <citation type="submission" date="2020-12" db="EMBL/GenBank/DDBJ databases">
        <title>The genome sequence of Inhella sp. 1Y17.</title>
        <authorList>
            <person name="Liu Y."/>
        </authorList>
    </citation>
    <scope>NUCLEOTIDE SEQUENCE</scope>
    <source>
        <strain evidence="1">1Y17</strain>
    </source>
</reference>
<dbReference type="RefSeq" id="WP_198109178.1">
    <property type="nucleotide sequence ID" value="NZ_JAEDAK010000001.1"/>
</dbReference>
<organism evidence="1 2">
    <name type="scientific">Inhella proteolytica</name>
    <dbReference type="NCBI Taxonomy" id="2795029"/>
    <lineage>
        <taxon>Bacteria</taxon>
        <taxon>Pseudomonadati</taxon>
        <taxon>Pseudomonadota</taxon>
        <taxon>Betaproteobacteria</taxon>
        <taxon>Burkholderiales</taxon>
        <taxon>Sphaerotilaceae</taxon>
        <taxon>Inhella</taxon>
    </lineage>
</organism>
<evidence type="ECO:0000313" key="2">
    <source>
        <dbReference type="Proteomes" id="UP000613266"/>
    </source>
</evidence>
<dbReference type="Proteomes" id="UP000613266">
    <property type="component" value="Unassembled WGS sequence"/>
</dbReference>